<dbReference type="InterPro" id="IPR002716">
    <property type="entry name" value="PIN_dom"/>
</dbReference>
<comment type="caution">
    <text evidence="2">The sequence shown here is derived from an EMBL/GenBank/DDBJ whole genome shotgun (WGS) entry which is preliminary data.</text>
</comment>
<dbReference type="InterPro" id="IPR041705">
    <property type="entry name" value="PIN_Sll0205"/>
</dbReference>
<dbReference type="PANTHER" id="PTHR36173:SF2">
    <property type="entry name" value="RIBONUCLEASE VAPC16"/>
    <property type="match status" value="1"/>
</dbReference>
<gene>
    <name evidence="2" type="ORF">B879_00032</name>
</gene>
<accession>K1LLJ2</accession>
<dbReference type="Proteomes" id="UP000004478">
    <property type="component" value="Unassembled WGS sequence"/>
</dbReference>
<keyword evidence="3" id="KW-1185">Reference proteome</keyword>
<dbReference type="EMBL" id="AMGM01000001">
    <property type="protein sequence ID" value="EKB51238.1"/>
    <property type="molecule type" value="Genomic_DNA"/>
</dbReference>
<dbReference type="PANTHER" id="PTHR36173">
    <property type="entry name" value="RIBONUCLEASE VAPC16-RELATED"/>
    <property type="match status" value="1"/>
</dbReference>
<dbReference type="SUPFAM" id="SSF88723">
    <property type="entry name" value="PIN domain-like"/>
    <property type="match status" value="1"/>
</dbReference>
<sequence length="133" mass="15442">MKYLLDTHALLWIAYEEHKISSKIKKILLSESAAFYISAVSFWEISIKSSMGKLDLKSHSPETLYKGFKANFPCDFLPLSVEEAVTFFNLDKVHHKDPFDRMLVWQAIKNELIIISEDNSIKLYEDTGVKILW</sequence>
<dbReference type="Pfam" id="PF01850">
    <property type="entry name" value="PIN"/>
    <property type="match status" value="1"/>
</dbReference>
<evidence type="ECO:0000313" key="2">
    <source>
        <dbReference type="EMBL" id="EKB51238.1"/>
    </source>
</evidence>
<dbReference type="AlphaFoldDB" id="K1LLJ2"/>
<dbReference type="OrthoDB" id="9798990at2"/>
<evidence type="ECO:0000313" key="3">
    <source>
        <dbReference type="Proteomes" id="UP000004478"/>
    </source>
</evidence>
<dbReference type="RefSeq" id="WP_009183087.1">
    <property type="nucleotide sequence ID" value="NZ_AMGM01000001.1"/>
</dbReference>
<protein>
    <recommendedName>
        <fullName evidence="1">PIN domain-containing protein</fullName>
    </recommendedName>
</protein>
<evidence type="ECO:0000259" key="1">
    <source>
        <dbReference type="Pfam" id="PF01850"/>
    </source>
</evidence>
<dbReference type="CDD" id="cd09872">
    <property type="entry name" value="PIN_Sll0205-like"/>
    <property type="match status" value="1"/>
</dbReference>
<dbReference type="InterPro" id="IPR029060">
    <property type="entry name" value="PIN-like_dom_sf"/>
</dbReference>
<feature type="domain" description="PIN" evidence="1">
    <location>
        <begin position="3"/>
        <end position="122"/>
    </location>
</feature>
<dbReference type="InterPro" id="IPR052919">
    <property type="entry name" value="TA_system_RNase"/>
</dbReference>
<organism evidence="2 3">
    <name type="scientific">Cecembia lonarensis (strain CCUG 58316 / KCTC 22772 / LW9)</name>
    <dbReference type="NCBI Taxonomy" id="1225176"/>
    <lineage>
        <taxon>Bacteria</taxon>
        <taxon>Pseudomonadati</taxon>
        <taxon>Bacteroidota</taxon>
        <taxon>Cytophagia</taxon>
        <taxon>Cytophagales</taxon>
        <taxon>Cyclobacteriaceae</taxon>
        <taxon>Cecembia</taxon>
    </lineage>
</organism>
<reference evidence="2 3" key="1">
    <citation type="journal article" date="2012" name="J. Bacteriol.">
        <title>Draft Genome Sequence of Cecembia lonarensis Strain LW9T, Isolated from Lonar Lake, a Haloalkaline Lake in India.</title>
        <authorList>
            <person name="Shivaji S."/>
            <person name="Ara S."/>
            <person name="Singh A."/>
            <person name="Pinnaka A.K."/>
        </authorList>
    </citation>
    <scope>NUCLEOTIDE SEQUENCE [LARGE SCALE GENOMIC DNA]</scope>
    <source>
        <strain evidence="2 3">LW9</strain>
    </source>
</reference>
<proteinExistence type="predicted"/>
<dbReference type="Gene3D" id="3.40.50.1010">
    <property type="entry name" value="5'-nuclease"/>
    <property type="match status" value="1"/>
</dbReference>
<name>K1LLJ2_CECL9</name>